<dbReference type="RefSeq" id="XP_022111132.1">
    <property type="nucleotide sequence ID" value="XM_022255440.1"/>
</dbReference>
<evidence type="ECO:0000313" key="5">
    <source>
        <dbReference type="RefSeq" id="XP_022111132.1"/>
    </source>
</evidence>
<dbReference type="InterPro" id="IPR050111">
    <property type="entry name" value="C-type_lectin/snaclec_domain"/>
</dbReference>
<dbReference type="OMA" id="CYRYFGQ"/>
<dbReference type="Proteomes" id="UP000694845">
    <property type="component" value="Unplaced"/>
</dbReference>
<evidence type="ECO:0000313" key="4">
    <source>
        <dbReference type="Proteomes" id="UP000694845"/>
    </source>
</evidence>
<name>A0A8B8A199_ACAPL</name>
<reference evidence="5" key="1">
    <citation type="submission" date="2025-08" db="UniProtKB">
        <authorList>
            <consortium name="RefSeq"/>
        </authorList>
    </citation>
    <scope>IDENTIFICATION</scope>
</reference>
<dbReference type="PANTHER" id="PTHR22803">
    <property type="entry name" value="MANNOSE, PHOSPHOLIPASE, LECTIN RECEPTOR RELATED"/>
    <property type="match status" value="1"/>
</dbReference>
<dbReference type="SMART" id="SM00034">
    <property type="entry name" value="CLECT"/>
    <property type="match status" value="1"/>
</dbReference>
<keyword evidence="2" id="KW-0732">Signal</keyword>
<organism evidence="4 5">
    <name type="scientific">Acanthaster planci</name>
    <name type="common">Crown-of-thorns starfish</name>
    <dbReference type="NCBI Taxonomy" id="133434"/>
    <lineage>
        <taxon>Eukaryota</taxon>
        <taxon>Metazoa</taxon>
        <taxon>Echinodermata</taxon>
        <taxon>Eleutherozoa</taxon>
        <taxon>Asterozoa</taxon>
        <taxon>Asteroidea</taxon>
        <taxon>Valvatacea</taxon>
        <taxon>Valvatida</taxon>
        <taxon>Acanthasteridae</taxon>
        <taxon>Acanthaster</taxon>
    </lineage>
</organism>
<dbReference type="InterPro" id="IPR001304">
    <property type="entry name" value="C-type_lectin-like"/>
</dbReference>
<dbReference type="Pfam" id="PF00059">
    <property type="entry name" value="Lectin_C"/>
    <property type="match status" value="1"/>
</dbReference>
<dbReference type="Gene3D" id="3.10.100.10">
    <property type="entry name" value="Mannose-Binding Protein A, subunit A"/>
    <property type="match status" value="1"/>
</dbReference>
<evidence type="ECO:0000256" key="2">
    <source>
        <dbReference type="SAM" id="SignalP"/>
    </source>
</evidence>
<feature type="chain" id="PRO_5034350394" evidence="2">
    <location>
        <begin position="26"/>
        <end position="218"/>
    </location>
</feature>
<dbReference type="SUPFAM" id="SSF56436">
    <property type="entry name" value="C-type lectin-like"/>
    <property type="match status" value="1"/>
</dbReference>
<feature type="region of interest" description="Disordered" evidence="1">
    <location>
        <begin position="181"/>
        <end position="218"/>
    </location>
</feature>
<accession>A0A8B8A199</accession>
<evidence type="ECO:0000256" key="1">
    <source>
        <dbReference type="SAM" id="MobiDB-lite"/>
    </source>
</evidence>
<evidence type="ECO:0000259" key="3">
    <source>
        <dbReference type="PROSITE" id="PS50041"/>
    </source>
</evidence>
<dbReference type="KEGG" id="aplc:110990436"/>
<dbReference type="AlphaFoldDB" id="A0A8B8A199"/>
<dbReference type="InterPro" id="IPR016186">
    <property type="entry name" value="C-type_lectin-like/link_sf"/>
</dbReference>
<protein>
    <submittedName>
        <fullName evidence="5">Echinoidin-like</fullName>
    </submittedName>
</protein>
<dbReference type="GeneID" id="110990436"/>
<proteinExistence type="predicted"/>
<feature type="domain" description="C-type lectin" evidence="3">
    <location>
        <begin position="38"/>
        <end position="157"/>
    </location>
</feature>
<dbReference type="InterPro" id="IPR016187">
    <property type="entry name" value="CTDL_fold"/>
</dbReference>
<dbReference type="PROSITE" id="PS50041">
    <property type="entry name" value="C_TYPE_LECTIN_2"/>
    <property type="match status" value="1"/>
</dbReference>
<dbReference type="OrthoDB" id="6337382at2759"/>
<feature type="signal peptide" evidence="2">
    <location>
        <begin position="1"/>
        <end position="25"/>
    </location>
</feature>
<gene>
    <name evidence="5" type="primary">LOC110990436</name>
</gene>
<sequence>MRCVRSTMKLLPLLCFLVYVGSSTGHIYEPCPSGWMSYGSSCYRYFGQRTNQITAENICRQFSGCSGGIGHLVSTNTREENDFIFNYVRSIRPNAQVQLWLGARRIRQTSRWLWSDGTEITPNSFNAFPGQSLPQEQGRNCMGFVEASMPEWRHVNCGTQGPSLPFMCELKSNAPDPATCPSFTPGGANPRAPGPVQAPVPIRFNKAGNIEQRRTGRP</sequence>
<keyword evidence="4" id="KW-1185">Reference proteome</keyword>